<evidence type="ECO:0000313" key="4">
    <source>
        <dbReference type="Proteomes" id="UP000077115"/>
    </source>
</evidence>
<dbReference type="PANTHER" id="PTHR28243">
    <property type="entry name" value="AGL049CP"/>
    <property type="match status" value="1"/>
</dbReference>
<dbReference type="EMBL" id="DS022302">
    <property type="protein sequence ID" value="OAJ38810.1"/>
    <property type="molecule type" value="Genomic_DNA"/>
</dbReference>
<dbReference type="AlphaFoldDB" id="A0A177WH38"/>
<reference evidence="3 4" key="1">
    <citation type="submission" date="2006-10" db="EMBL/GenBank/DDBJ databases">
        <title>The Genome Sequence of Batrachochytrium dendrobatidis JEL423.</title>
        <authorList>
            <consortium name="The Broad Institute Genome Sequencing Platform"/>
            <person name="Birren B."/>
            <person name="Lander E."/>
            <person name="Galagan J."/>
            <person name="Cuomo C."/>
            <person name="Devon K."/>
            <person name="Jaffe D."/>
            <person name="Butler J."/>
            <person name="Alvarez P."/>
            <person name="Gnerre S."/>
            <person name="Grabherr M."/>
            <person name="Kleber M."/>
            <person name="Mauceli E."/>
            <person name="Brockman W."/>
            <person name="Young S."/>
            <person name="LaButti K."/>
            <person name="Sykes S."/>
            <person name="DeCaprio D."/>
            <person name="Crawford M."/>
            <person name="Koehrsen M."/>
            <person name="Engels R."/>
            <person name="Montgomery P."/>
            <person name="Pearson M."/>
            <person name="Howarth C."/>
            <person name="Larson L."/>
            <person name="White J."/>
            <person name="O'Leary S."/>
            <person name="Kodira C."/>
            <person name="Zeng Q."/>
            <person name="Yandava C."/>
            <person name="Alvarado L."/>
            <person name="Longcore J."/>
            <person name="James T."/>
        </authorList>
    </citation>
    <scope>NUCLEOTIDE SEQUENCE [LARGE SCALE GENOMIC DNA]</scope>
    <source>
        <strain evidence="3 4">JEL423</strain>
    </source>
</reference>
<dbReference type="InterPro" id="IPR024624">
    <property type="entry name" value="Pyridox_Oxase_Alr4036_FMN-bd"/>
</dbReference>
<protein>
    <recommendedName>
        <fullName evidence="2">Pyridoxamine 5'-phosphate oxidase Alr4036 family FMN-binding domain-containing protein</fullName>
    </recommendedName>
</protein>
<dbReference type="InterPro" id="IPR012349">
    <property type="entry name" value="Split_barrel_FMN-bd"/>
</dbReference>
<dbReference type="Pfam" id="PF12766">
    <property type="entry name" value="Pyridox_oxase_2"/>
    <property type="match status" value="1"/>
</dbReference>
<dbReference type="PANTHER" id="PTHR28243:SF1">
    <property type="entry name" value="PYRIDOXAMINE 5'-PHOSPHATE OXIDASE ALR4036 FAMILY FMN-BINDING DOMAIN-CONTAINING PROTEIN"/>
    <property type="match status" value="1"/>
</dbReference>
<evidence type="ECO:0000259" key="2">
    <source>
        <dbReference type="Pfam" id="PF12766"/>
    </source>
</evidence>
<feature type="region of interest" description="Disordered" evidence="1">
    <location>
        <begin position="74"/>
        <end position="97"/>
    </location>
</feature>
<feature type="domain" description="Pyridoxamine 5'-phosphate oxidase Alr4036 family FMN-binding" evidence="2">
    <location>
        <begin position="117"/>
        <end position="261"/>
    </location>
</feature>
<dbReference type="STRING" id="403673.A0A177WH38"/>
<name>A0A177WH38_BATDL</name>
<sequence>MHKQSLYIILKTQAFRVVKILIVNRVDFIRHEPSFPSDLTICEIHQHIMNITAQSMPVGQGCSSQAHLILDSNTSNIPRTTHSNPSQHPEHDHQMQLQTTQPELFNANLPVASQSPLWRAQLEQSIRQCQDINNFYVSLATIKAFGRPANRTIYFRGFMTQSSPDESAVGMTGSLNTDTALPSTSIDSDSITSSMDVLRLSCANIKPKTANDILGNVLVFVADSRSGSVADILHGSRYGEVCWFLPGTKEQYRLSGALHLVMSADHPLQTNHQVPLPFADHGSSRPNVDWEAVRLKVWENISSLRRASFAWPQPGQDRLDIQSPVRLPSLYAPSTVRTLSDCIDVNKKADSTENASKPLAACCASGNTLETTGISFMGNHHLRPLVSENHHPMASEPGVLDYIHSDTASPPIDDDSHSSVLKQTTDLTLPTTLAAKPNSEIQEHHKVAWANFCLLLLDVDGVDHLNMGNQPHTRTKHRKISPAVDEVMYLSQTHHKQTDRWITKDVNP</sequence>
<evidence type="ECO:0000313" key="3">
    <source>
        <dbReference type="EMBL" id="OAJ38810.1"/>
    </source>
</evidence>
<dbReference type="Gene3D" id="2.30.110.10">
    <property type="entry name" value="Electron Transport, Fmn-binding Protein, Chain A"/>
    <property type="match status" value="1"/>
</dbReference>
<dbReference type="GO" id="GO:0010181">
    <property type="term" value="F:FMN binding"/>
    <property type="evidence" value="ECO:0007669"/>
    <property type="project" value="InterPro"/>
</dbReference>
<dbReference type="OrthoDB" id="2156294at2759"/>
<reference evidence="3 4" key="2">
    <citation type="submission" date="2016-05" db="EMBL/GenBank/DDBJ databases">
        <title>Lineage-specific infection strategies underlie the spectrum of fungal disease in amphibians.</title>
        <authorList>
            <person name="Cuomo C.A."/>
            <person name="Farrer R.A."/>
            <person name="James T."/>
            <person name="Longcore J."/>
            <person name="Birren B."/>
        </authorList>
    </citation>
    <scope>NUCLEOTIDE SEQUENCE [LARGE SCALE GENOMIC DNA]</scope>
    <source>
        <strain evidence="3 4">JEL423</strain>
    </source>
</reference>
<gene>
    <name evidence="3" type="ORF">BDEG_22714</name>
</gene>
<dbReference type="SUPFAM" id="SSF50475">
    <property type="entry name" value="FMN-binding split barrel"/>
    <property type="match status" value="1"/>
</dbReference>
<dbReference type="VEuPathDB" id="FungiDB:BDEG_22714"/>
<feature type="compositionally biased region" description="Polar residues" evidence="1">
    <location>
        <begin position="74"/>
        <end position="87"/>
    </location>
</feature>
<proteinExistence type="predicted"/>
<accession>A0A177WH38</accession>
<organism evidence="3 4">
    <name type="scientific">Batrachochytrium dendrobatidis (strain JEL423)</name>
    <dbReference type="NCBI Taxonomy" id="403673"/>
    <lineage>
        <taxon>Eukaryota</taxon>
        <taxon>Fungi</taxon>
        <taxon>Fungi incertae sedis</taxon>
        <taxon>Chytridiomycota</taxon>
        <taxon>Chytridiomycota incertae sedis</taxon>
        <taxon>Chytridiomycetes</taxon>
        <taxon>Rhizophydiales</taxon>
        <taxon>Rhizophydiales incertae sedis</taxon>
        <taxon>Batrachochytrium</taxon>
    </lineage>
</organism>
<dbReference type="Proteomes" id="UP000077115">
    <property type="component" value="Unassembled WGS sequence"/>
</dbReference>
<evidence type="ECO:0000256" key="1">
    <source>
        <dbReference type="SAM" id="MobiDB-lite"/>
    </source>
</evidence>